<comment type="caution">
    <text evidence="2">The sequence shown here is derived from an EMBL/GenBank/DDBJ whole genome shotgun (WGS) entry which is preliminary data.</text>
</comment>
<proteinExistence type="predicted"/>
<dbReference type="EMBL" id="JANAVB010014796">
    <property type="protein sequence ID" value="KAJ6833880.1"/>
    <property type="molecule type" value="Genomic_DNA"/>
</dbReference>
<name>A0AAX6GYN0_IRIPA</name>
<evidence type="ECO:0000313" key="3">
    <source>
        <dbReference type="Proteomes" id="UP001140949"/>
    </source>
</evidence>
<feature type="region of interest" description="Disordered" evidence="1">
    <location>
        <begin position="28"/>
        <end position="48"/>
    </location>
</feature>
<organism evidence="2 3">
    <name type="scientific">Iris pallida</name>
    <name type="common">Sweet iris</name>
    <dbReference type="NCBI Taxonomy" id="29817"/>
    <lineage>
        <taxon>Eukaryota</taxon>
        <taxon>Viridiplantae</taxon>
        <taxon>Streptophyta</taxon>
        <taxon>Embryophyta</taxon>
        <taxon>Tracheophyta</taxon>
        <taxon>Spermatophyta</taxon>
        <taxon>Magnoliopsida</taxon>
        <taxon>Liliopsida</taxon>
        <taxon>Asparagales</taxon>
        <taxon>Iridaceae</taxon>
        <taxon>Iridoideae</taxon>
        <taxon>Irideae</taxon>
        <taxon>Iris</taxon>
    </lineage>
</organism>
<reference evidence="2" key="2">
    <citation type="submission" date="2023-04" db="EMBL/GenBank/DDBJ databases">
        <authorList>
            <person name="Bruccoleri R.E."/>
            <person name="Oakeley E.J."/>
            <person name="Faust A.-M."/>
            <person name="Dessus-Babus S."/>
            <person name="Altorfer M."/>
            <person name="Burckhardt D."/>
            <person name="Oertli M."/>
            <person name="Naumann U."/>
            <person name="Petersen F."/>
            <person name="Wong J."/>
        </authorList>
    </citation>
    <scope>NUCLEOTIDE SEQUENCE</scope>
    <source>
        <strain evidence="2">GSM-AAB239-AS_SAM_17_03QT</strain>
        <tissue evidence="2">Leaf</tissue>
    </source>
</reference>
<keyword evidence="3" id="KW-1185">Reference proteome</keyword>
<dbReference type="Proteomes" id="UP001140949">
    <property type="component" value="Unassembled WGS sequence"/>
</dbReference>
<dbReference type="AlphaFoldDB" id="A0AAX6GYN0"/>
<feature type="compositionally biased region" description="Polar residues" evidence="1">
    <location>
        <begin position="83"/>
        <end position="98"/>
    </location>
</feature>
<feature type="region of interest" description="Disordered" evidence="1">
    <location>
        <begin position="71"/>
        <end position="101"/>
    </location>
</feature>
<accession>A0AAX6GYN0</accession>
<sequence>MAASRSFPQPLRLTPPTRAARLRLRCSADTSAPSPAPQIPSARRAKPSRRLLAQAAVISHADRWVPTLCGPVPSDTAAPHRLSNPSSASTTATLNPPSASARAELSSVAQLALAAPAN</sequence>
<reference evidence="2" key="1">
    <citation type="journal article" date="2023" name="GigaByte">
        <title>Genome assembly of the bearded iris, Iris pallida Lam.</title>
        <authorList>
            <person name="Bruccoleri R.E."/>
            <person name="Oakeley E.J."/>
            <person name="Faust A.M.E."/>
            <person name="Altorfer M."/>
            <person name="Dessus-Babus S."/>
            <person name="Burckhardt D."/>
            <person name="Oertli M."/>
            <person name="Naumann U."/>
            <person name="Petersen F."/>
            <person name="Wong J."/>
        </authorList>
    </citation>
    <scope>NUCLEOTIDE SEQUENCE</scope>
    <source>
        <strain evidence="2">GSM-AAB239-AS_SAM_17_03QT</strain>
    </source>
</reference>
<protein>
    <submittedName>
        <fullName evidence="2">Atherin-like</fullName>
    </submittedName>
</protein>
<gene>
    <name evidence="2" type="ORF">M6B38_336660</name>
</gene>
<evidence type="ECO:0000256" key="1">
    <source>
        <dbReference type="SAM" id="MobiDB-lite"/>
    </source>
</evidence>
<evidence type="ECO:0000313" key="2">
    <source>
        <dbReference type="EMBL" id="KAJ6833880.1"/>
    </source>
</evidence>